<dbReference type="InterPro" id="IPR003439">
    <property type="entry name" value="ABC_transporter-like_ATP-bd"/>
</dbReference>
<reference evidence="7" key="1">
    <citation type="submission" date="2014-05" db="EMBL/GenBank/DDBJ databases">
        <authorList>
            <person name="Kube M."/>
        </authorList>
    </citation>
    <scope>NUCLEOTIDE SEQUENCE [LARGE SCALE GENOMIC DNA]</scope>
</reference>
<dbReference type="InterPro" id="IPR017871">
    <property type="entry name" value="ABC_transporter-like_CS"/>
</dbReference>
<dbReference type="InterPro" id="IPR003593">
    <property type="entry name" value="AAA+_ATPase"/>
</dbReference>
<dbReference type="SMART" id="SM00382">
    <property type="entry name" value="AAA"/>
    <property type="match status" value="1"/>
</dbReference>
<comment type="similarity">
    <text evidence="1">Belongs to the ABC transporter superfamily.</text>
</comment>
<evidence type="ECO:0000313" key="6">
    <source>
        <dbReference type="EMBL" id="CDR30220.1"/>
    </source>
</evidence>
<feature type="domain" description="ABC transporter" evidence="5">
    <location>
        <begin position="5"/>
        <end position="257"/>
    </location>
</feature>
<evidence type="ECO:0000256" key="1">
    <source>
        <dbReference type="ARBA" id="ARBA00005417"/>
    </source>
</evidence>
<dbReference type="STRING" id="35623.Aocu_01470"/>
<keyword evidence="4 6" id="KW-0067">ATP-binding</keyword>
<keyword evidence="3" id="KW-0547">Nucleotide-binding</keyword>
<keyword evidence="2" id="KW-0813">Transport</keyword>
<dbReference type="PATRIC" id="fig|35623.3.peg.147"/>
<evidence type="ECO:0000256" key="4">
    <source>
        <dbReference type="ARBA" id="ARBA00022840"/>
    </source>
</evidence>
<dbReference type="GO" id="GO:0015833">
    <property type="term" value="P:peptide transport"/>
    <property type="evidence" value="ECO:0007669"/>
    <property type="project" value="InterPro"/>
</dbReference>
<proteinExistence type="inferred from homology"/>
<dbReference type="InterPro" id="IPR013563">
    <property type="entry name" value="Oligopep_ABC_C"/>
</dbReference>
<dbReference type="Pfam" id="PF00005">
    <property type="entry name" value="ABC_tran"/>
    <property type="match status" value="1"/>
</dbReference>
<dbReference type="GO" id="GO:0055085">
    <property type="term" value="P:transmembrane transport"/>
    <property type="evidence" value="ECO:0007669"/>
    <property type="project" value="UniProtKB-ARBA"/>
</dbReference>
<dbReference type="PANTHER" id="PTHR43776:SF7">
    <property type="entry name" value="D,D-DIPEPTIDE TRANSPORT ATP-BINDING PROTEIN DDPF-RELATED"/>
    <property type="match status" value="1"/>
</dbReference>
<name>A0A061A8M0_9MOLU</name>
<keyword evidence="7" id="KW-1185">Reference proteome</keyword>
<dbReference type="KEGG" id="aoc:Aocu_01470"/>
<dbReference type="EMBL" id="LK028559">
    <property type="protein sequence ID" value="CDR30220.1"/>
    <property type="molecule type" value="Genomic_DNA"/>
</dbReference>
<evidence type="ECO:0000256" key="3">
    <source>
        <dbReference type="ARBA" id="ARBA00022741"/>
    </source>
</evidence>
<gene>
    <name evidence="6" type="primary">opp1F</name>
    <name evidence="6" type="ORF">Aocu_01470</name>
</gene>
<protein>
    <submittedName>
        <fullName evidence="6">Oligopeptide ABC transport system, ATP-binding protein OppF</fullName>
    </submittedName>
</protein>
<dbReference type="OrthoDB" id="9779287at2"/>
<dbReference type="PANTHER" id="PTHR43776">
    <property type="entry name" value="TRANSPORT ATP-BINDING PROTEIN"/>
    <property type="match status" value="1"/>
</dbReference>
<dbReference type="GO" id="GO:0005524">
    <property type="term" value="F:ATP binding"/>
    <property type="evidence" value="ECO:0007669"/>
    <property type="project" value="UniProtKB-KW"/>
</dbReference>
<evidence type="ECO:0000259" key="5">
    <source>
        <dbReference type="PROSITE" id="PS50893"/>
    </source>
</evidence>
<dbReference type="InterPro" id="IPR050319">
    <property type="entry name" value="ABC_transp_ATP-bind"/>
</dbReference>
<dbReference type="PROSITE" id="PS50893">
    <property type="entry name" value="ABC_TRANSPORTER_2"/>
    <property type="match status" value="1"/>
</dbReference>
<accession>A0A061A8M0</accession>
<dbReference type="CDD" id="cd03257">
    <property type="entry name" value="ABC_NikE_OppD_transporters"/>
    <property type="match status" value="1"/>
</dbReference>
<dbReference type="HOGENOM" id="CLU_000604_1_23_14"/>
<dbReference type="AlphaFoldDB" id="A0A061A8M0"/>
<dbReference type="PROSITE" id="PS00211">
    <property type="entry name" value="ABC_TRANSPORTER_1"/>
    <property type="match status" value="1"/>
</dbReference>
<dbReference type="SUPFAM" id="SSF52540">
    <property type="entry name" value="P-loop containing nucleoside triphosphate hydrolases"/>
    <property type="match status" value="1"/>
</dbReference>
<dbReference type="Pfam" id="PF08352">
    <property type="entry name" value="oligo_HPY"/>
    <property type="match status" value="1"/>
</dbReference>
<organism evidence="6 7">
    <name type="scientific">Acholeplasma oculi</name>
    <dbReference type="NCBI Taxonomy" id="35623"/>
    <lineage>
        <taxon>Bacteria</taxon>
        <taxon>Bacillati</taxon>
        <taxon>Mycoplasmatota</taxon>
        <taxon>Mollicutes</taxon>
        <taxon>Acholeplasmatales</taxon>
        <taxon>Acholeplasmataceae</taxon>
        <taxon>Acholeplasma</taxon>
    </lineage>
</organism>
<dbReference type="Gene3D" id="3.40.50.300">
    <property type="entry name" value="P-loop containing nucleotide triphosphate hydrolases"/>
    <property type="match status" value="1"/>
</dbReference>
<evidence type="ECO:0000313" key="7">
    <source>
        <dbReference type="Proteomes" id="UP000032434"/>
    </source>
</evidence>
<dbReference type="GO" id="GO:0016887">
    <property type="term" value="F:ATP hydrolysis activity"/>
    <property type="evidence" value="ECO:0007669"/>
    <property type="project" value="InterPro"/>
</dbReference>
<dbReference type="RefSeq" id="WP_045748799.1">
    <property type="nucleotide sequence ID" value="NZ_FUZK01000002.1"/>
</dbReference>
<dbReference type="InParanoid" id="A0A061A8M0"/>
<dbReference type="Proteomes" id="UP000032434">
    <property type="component" value="Chromosome 1"/>
</dbReference>
<evidence type="ECO:0000256" key="2">
    <source>
        <dbReference type="ARBA" id="ARBA00022448"/>
    </source>
</evidence>
<dbReference type="InterPro" id="IPR027417">
    <property type="entry name" value="P-loop_NTPase"/>
</dbReference>
<sequence>MEELMRLDDINMIFTKKIGFMSKNKTFQALKNVNLTINKGEIIAVVGESGSGKTTIGRIITGLIKPTSGELYYEGKKFTGMINKKVHNSNIQFIQQDSYAALNPVKTIYQSLYAPIKTYNKRMTKAEIDEKIVDLMGLIGLIPVDRFLDKFPHQLSGGQRQRVLMARAISLNPKIIVADEPVSMIDVSLRLSILNLMNTLNKKMGVTFIYITHDLATARFIAQEGRIVVMYKGEVVETGNIESILKNPQHNYTKALIRAVPIPDPTLNTFDDIEIEGESY</sequence>